<evidence type="ECO:0000313" key="2">
    <source>
        <dbReference type="EMBL" id="CCI36972.1"/>
    </source>
</evidence>
<organism evidence="2 3">
    <name type="scientific">Microcystis aeruginosa PCC 9701</name>
    <dbReference type="NCBI Taxonomy" id="721123"/>
    <lineage>
        <taxon>Bacteria</taxon>
        <taxon>Bacillati</taxon>
        <taxon>Cyanobacteriota</taxon>
        <taxon>Cyanophyceae</taxon>
        <taxon>Oscillatoriophycideae</taxon>
        <taxon>Chroococcales</taxon>
        <taxon>Microcystaceae</taxon>
        <taxon>Microcystis</taxon>
    </lineage>
</organism>
<evidence type="ECO:0008006" key="4">
    <source>
        <dbReference type="Google" id="ProtNLM"/>
    </source>
</evidence>
<protein>
    <recommendedName>
        <fullName evidence="4">Outer membrane efflux protein</fullName>
    </recommendedName>
</protein>
<dbReference type="HOGENOM" id="CLU_962471_0_0_3"/>
<dbReference type="AlphaFoldDB" id="I4IRP8"/>
<sequence>MHWFNWLRLRLPTPERSNGLNGRVRMIVFSLSSLLLMWTPLQAAPLPCLDSGNDCLRTLTEAAIERSPELQTLDERIALIDRRLQLAGQRIDQANARQWTGYLTTDPIAILQNLFGGGQVQQQRMAITDLEIRAADLEAARAELERQRAAKRSQLGEQVLTLVIAYETAGDRERAVLAQLSNHDLLTRITEIDYRLGGSSTETYLTRIAQREQLEIQLNRYRLERETAKRQLLSLTGFSHPPYQGGQGGSKLLGKLLGNELILSCTYPATPHLTRQCTCITIKMFLQIG</sequence>
<keyword evidence="1" id="KW-0175">Coiled coil</keyword>
<gene>
    <name evidence="2" type="ORF">MICAK_2850002</name>
</gene>
<proteinExistence type="predicted"/>
<comment type="caution">
    <text evidence="2">The sequence shown here is derived from an EMBL/GenBank/DDBJ whole genome shotgun (WGS) entry which is preliminary data.</text>
</comment>
<evidence type="ECO:0000313" key="3">
    <source>
        <dbReference type="Proteomes" id="UP000004047"/>
    </source>
</evidence>
<dbReference type="EMBL" id="CAIQ01000207">
    <property type="protein sequence ID" value="CCI36972.1"/>
    <property type="molecule type" value="Genomic_DNA"/>
</dbReference>
<evidence type="ECO:0000256" key="1">
    <source>
        <dbReference type="SAM" id="Coils"/>
    </source>
</evidence>
<feature type="coiled-coil region" evidence="1">
    <location>
        <begin position="120"/>
        <end position="157"/>
    </location>
</feature>
<name>I4IRP8_MICAE</name>
<dbReference type="Proteomes" id="UP000004047">
    <property type="component" value="Unassembled WGS sequence"/>
</dbReference>
<dbReference type="Gene3D" id="1.20.1600.10">
    <property type="entry name" value="Outer membrane efflux proteins (OEP)"/>
    <property type="match status" value="1"/>
</dbReference>
<reference evidence="2 3" key="1">
    <citation type="submission" date="2012-04" db="EMBL/GenBank/DDBJ databases">
        <authorList>
            <person name="Genoscope - CEA"/>
        </authorList>
    </citation>
    <scope>NUCLEOTIDE SEQUENCE [LARGE SCALE GENOMIC DNA]</scope>
    <source>
        <strain evidence="2 3">9701</strain>
    </source>
</reference>
<accession>I4IRP8</accession>
<dbReference type="SUPFAM" id="SSF56954">
    <property type="entry name" value="Outer membrane efflux proteins (OEP)"/>
    <property type="match status" value="1"/>
</dbReference>